<dbReference type="GO" id="GO:0003677">
    <property type="term" value="F:DNA binding"/>
    <property type="evidence" value="ECO:0007669"/>
    <property type="project" value="InterPro"/>
</dbReference>
<feature type="domain" description="RNA polymerase sigma factor 70 region 4 type 2" evidence="6">
    <location>
        <begin position="114"/>
        <end position="166"/>
    </location>
</feature>
<evidence type="ECO:0000256" key="1">
    <source>
        <dbReference type="ARBA" id="ARBA00010641"/>
    </source>
</evidence>
<evidence type="ECO:0000313" key="7">
    <source>
        <dbReference type="EMBL" id="CAD84997.1"/>
    </source>
</evidence>
<dbReference type="DNASU" id="1082028"/>
<evidence type="ECO:0000256" key="2">
    <source>
        <dbReference type="ARBA" id="ARBA00023015"/>
    </source>
</evidence>
<dbReference type="InterPro" id="IPR014284">
    <property type="entry name" value="RNA_pol_sigma-70_dom"/>
</dbReference>
<evidence type="ECO:0000259" key="6">
    <source>
        <dbReference type="Pfam" id="PF08281"/>
    </source>
</evidence>
<gene>
    <name evidence="7" type="ordered locus">NE1086</name>
</gene>
<dbReference type="Gene3D" id="1.10.10.10">
    <property type="entry name" value="Winged helix-like DNA-binding domain superfamily/Winged helix DNA-binding domain"/>
    <property type="match status" value="1"/>
</dbReference>
<name>Q82VJ6_NITEU</name>
<dbReference type="SUPFAM" id="SSF88659">
    <property type="entry name" value="Sigma3 and sigma4 domains of RNA polymerase sigma factors"/>
    <property type="match status" value="1"/>
</dbReference>
<evidence type="ECO:0000256" key="4">
    <source>
        <dbReference type="ARBA" id="ARBA00023163"/>
    </source>
</evidence>
<dbReference type="InterPro" id="IPR013324">
    <property type="entry name" value="RNA_pol_sigma_r3/r4-like"/>
</dbReference>
<dbReference type="PhylomeDB" id="Q82VJ6"/>
<dbReference type="NCBIfam" id="NF009180">
    <property type="entry name" value="PRK12528.1"/>
    <property type="match status" value="1"/>
</dbReference>
<dbReference type="Pfam" id="PF08281">
    <property type="entry name" value="Sigma70_r4_2"/>
    <property type="match status" value="1"/>
</dbReference>
<dbReference type="KEGG" id="neu:NE1086"/>
<keyword evidence="2" id="KW-0805">Transcription regulation</keyword>
<feature type="domain" description="RNA polymerase sigma-70 region 2" evidence="5">
    <location>
        <begin position="18"/>
        <end position="83"/>
    </location>
</feature>
<dbReference type="Gene3D" id="1.10.1740.10">
    <property type="match status" value="1"/>
</dbReference>
<reference evidence="7 8" key="1">
    <citation type="journal article" date="2003" name="J. Bacteriol.">
        <title>Complete genome sequence of the ammonia-oxidizing bacterium and obligate chemolithoautotroph Nitrosomonas europaea.</title>
        <authorList>
            <person name="Chain P."/>
            <person name="Lamerdin J."/>
            <person name="Larimer F."/>
            <person name="Regala W."/>
            <person name="Land M."/>
            <person name="Hauser L."/>
            <person name="Hooper A."/>
            <person name="Klotz M."/>
            <person name="Norton J."/>
            <person name="Sayavedra-Soto L."/>
            <person name="Arciero D."/>
            <person name="Hommes N."/>
            <person name="Whittaker M."/>
            <person name="Arp D."/>
        </authorList>
    </citation>
    <scope>NUCLEOTIDE SEQUENCE [LARGE SCALE GENOMIC DNA]</scope>
    <source>
        <strain evidence="8">ATCC 19718 / CIP 103999 / KCTC 2705 / NBRC 14298</strain>
    </source>
</reference>
<dbReference type="RefSeq" id="WP_011111685.1">
    <property type="nucleotide sequence ID" value="NC_004757.1"/>
</dbReference>
<dbReference type="Proteomes" id="UP000001416">
    <property type="component" value="Chromosome"/>
</dbReference>
<dbReference type="EMBL" id="AL954747">
    <property type="protein sequence ID" value="CAD84997.1"/>
    <property type="molecule type" value="Genomic_DNA"/>
</dbReference>
<evidence type="ECO:0000313" key="8">
    <source>
        <dbReference type="Proteomes" id="UP000001416"/>
    </source>
</evidence>
<keyword evidence="4" id="KW-0804">Transcription</keyword>
<dbReference type="PANTHER" id="PTHR43133:SF63">
    <property type="entry name" value="RNA POLYMERASE SIGMA FACTOR FECI-RELATED"/>
    <property type="match status" value="1"/>
</dbReference>
<dbReference type="GO" id="GO:0016987">
    <property type="term" value="F:sigma factor activity"/>
    <property type="evidence" value="ECO:0007669"/>
    <property type="project" value="UniProtKB-KW"/>
</dbReference>
<dbReference type="InterPro" id="IPR013325">
    <property type="entry name" value="RNA_pol_sigma_r2"/>
</dbReference>
<dbReference type="InterPro" id="IPR036388">
    <property type="entry name" value="WH-like_DNA-bd_sf"/>
</dbReference>
<dbReference type="PANTHER" id="PTHR43133">
    <property type="entry name" value="RNA POLYMERASE ECF-TYPE SIGMA FACTO"/>
    <property type="match status" value="1"/>
</dbReference>
<dbReference type="HOGENOM" id="CLU_047691_12_1_4"/>
<dbReference type="InterPro" id="IPR007627">
    <property type="entry name" value="RNA_pol_sigma70_r2"/>
</dbReference>
<dbReference type="eggNOG" id="COG1595">
    <property type="taxonomic scope" value="Bacteria"/>
</dbReference>
<dbReference type="InterPro" id="IPR039425">
    <property type="entry name" value="RNA_pol_sigma-70-like"/>
</dbReference>
<dbReference type="CDD" id="cd06171">
    <property type="entry name" value="Sigma70_r4"/>
    <property type="match status" value="1"/>
</dbReference>
<dbReference type="InterPro" id="IPR013249">
    <property type="entry name" value="RNA_pol_sigma70_r4_t2"/>
</dbReference>
<sequence length="170" mass="19037">MTIQNPENSLASCSIESLYCHHHKWLVGWLRRRLSNALQAPDLAHDIFLRILSKDSLPVIHEPRALLTTIAQGIVANFHRHQRIEQAYLDALAQIPESLAPSPEAQAIMLETLVEIDALLDGMPPLVRKVFLLSQIDGLRQSEIAQRCGISVPTVKRYVAKALEQCCFIG</sequence>
<protein>
    <submittedName>
        <fullName evidence="7">Probable sigma-70 factor, ECF subfamily</fullName>
    </submittedName>
</protein>
<keyword evidence="8" id="KW-1185">Reference proteome</keyword>
<dbReference type="NCBIfam" id="TIGR02937">
    <property type="entry name" value="sigma70-ECF"/>
    <property type="match status" value="1"/>
</dbReference>
<evidence type="ECO:0000256" key="3">
    <source>
        <dbReference type="ARBA" id="ARBA00023082"/>
    </source>
</evidence>
<dbReference type="STRING" id="228410.NE1086"/>
<evidence type="ECO:0000259" key="5">
    <source>
        <dbReference type="Pfam" id="PF04542"/>
    </source>
</evidence>
<dbReference type="SUPFAM" id="SSF88946">
    <property type="entry name" value="Sigma2 domain of RNA polymerase sigma factors"/>
    <property type="match status" value="1"/>
</dbReference>
<dbReference type="GeneID" id="87104271"/>
<organism evidence="7 8">
    <name type="scientific">Nitrosomonas europaea (strain ATCC 19718 / CIP 103999 / KCTC 2705 / NBRC 14298)</name>
    <dbReference type="NCBI Taxonomy" id="228410"/>
    <lineage>
        <taxon>Bacteria</taxon>
        <taxon>Pseudomonadati</taxon>
        <taxon>Pseudomonadota</taxon>
        <taxon>Betaproteobacteria</taxon>
        <taxon>Nitrosomonadales</taxon>
        <taxon>Nitrosomonadaceae</taxon>
        <taxon>Nitrosomonas</taxon>
    </lineage>
</organism>
<comment type="similarity">
    <text evidence="1">Belongs to the sigma-70 factor family. ECF subfamily.</text>
</comment>
<keyword evidence="3" id="KW-0731">Sigma factor</keyword>
<dbReference type="GO" id="GO:0006352">
    <property type="term" value="P:DNA-templated transcription initiation"/>
    <property type="evidence" value="ECO:0007669"/>
    <property type="project" value="InterPro"/>
</dbReference>
<dbReference type="AlphaFoldDB" id="Q82VJ6"/>
<dbReference type="Pfam" id="PF04542">
    <property type="entry name" value="Sigma70_r2"/>
    <property type="match status" value="1"/>
</dbReference>
<proteinExistence type="inferred from homology"/>
<accession>Q82VJ6</accession>